<dbReference type="Proteomes" id="UP000199035">
    <property type="component" value="Unassembled WGS sequence"/>
</dbReference>
<evidence type="ECO:0000313" key="3">
    <source>
        <dbReference type="Proteomes" id="UP000199035"/>
    </source>
</evidence>
<feature type="coiled-coil region" evidence="1">
    <location>
        <begin position="73"/>
        <end position="107"/>
    </location>
</feature>
<gene>
    <name evidence="2" type="ORF">SAMN05421643_10989</name>
</gene>
<dbReference type="AlphaFoldDB" id="A0A1H3JK31"/>
<keyword evidence="1" id="KW-0175">Coiled coil</keyword>
<evidence type="ECO:0000313" key="2">
    <source>
        <dbReference type="EMBL" id="SDY39584.1"/>
    </source>
</evidence>
<accession>A0A1H3JK31</accession>
<evidence type="ECO:0000256" key="1">
    <source>
        <dbReference type="SAM" id="Coils"/>
    </source>
</evidence>
<protein>
    <submittedName>
        <fullName evidence="2">Uncharacterized protein</fullName>
    </submittedName>
</protein>
<organism evidence="2 3">
    <name type="scientific">Acinetobacter kyonggiensis</name>
    <dbReference type="NCBI Taxonomy" id="595670"/>
    <lineage>
        <taxon>Bacteria</taxon>
        <taxon>Pseudomonadati</taxon>
        <taxon>Pseudomonadota</taxon>
        <taxon>Gammaproteobacteria</taxon>
        <taxon>Moraxellales</taxon>
        <taxon>Moraxellaceae</taxon>
        <taxon>Acinetobacter</taxon>
    </lineage>
</organism>
<keyword evidence="3" id="KW-1185">Reference proteome</keyword>
<proteinExistence type="predicted"/>
<dbReference type="EMBL" id="FNPK01000009">
    <property type="protein sequence ID" value="SDY39584.1"/>
    <property type="molecule type" value="Genomic_DNA"/>
</dbReference>
<sequence length="158" mass="18611">MSNKFQRMTEQDEARIIRELNKWALGHFGSKLTWAILEDRFKFSRQSMQAKPQIKAAYDVAKQSLSKGEVTSKEVLDKTVDELKTEIESLKKQIEFFQEKELKWKKRWQQIAYHIRQKGIQMSDVDKPVHPEAALPSHTTTEKTLKEFDKEILFSGRI</sequence>
<name>A0A1H3JK31_9GAMM</name>
<dbReference type="RefSeq" id="WP_092689886.1">
    <property type="nucleotide sequence ID" value="NZ_FNPK01000009.1"/>
</dbReference>
<dbReference type="STRING" id="595670.SAMN05421643_10989"/>
<reference evidence="3" key="1">
    <citation type="submission" date="2016-10" db="EMBL/GenBank/DDBJ databases">
        <authorList>
            <person name="Varghese N."/>
            <person name="Submissions S."/>
        </authorList>
    </citation>
    <scope>NUCLEOTIDE SEQUENCE [LARGE SCALE GENOMIC DNA]</scope>
    <source>
        <strain evidence="3">ANC 5109</strain>
    </source>
</reference>